<accession>A0ABX8BMD3</accession>
<sequence length="232" mass="26442">MREAVERLYAVFARHRLAARIDGCPHCVTDEDQRLLRRSPLRELGEDDLRRFVAKVLTTWGGVDDLRHFLPRILDLALPGGGHIDIDTVAAKLDLARWWQWPADERAAVRACFAALWLHTLDREPEERPAVLILDTLATAFDDLSPFLEAWSDRLRRWADHPRALRQFADTAGTVVATSPTVRHPQVVIWLLDLIPLMETLFKELEDVDVGLAESVLDTHDQLVLLRAALRS</sequence>
<dbReference type="EMBL" id="CP074133">
    <property type="protein sequence ID" value="QUX23404.1"/>
    <property type="molecule type" value="Genomic_DNA"/>
</dbReference>
<evidence type="ECO:0000313" key="2">
    <source>
        <dbReference type="Proteomes" id="UP000676079"/>
    </source>
</evidence>
<dbReference type="RefSeq" id="WP_220564625.1">
    <property type="nucleotide sequence ID" value="NZ_CP074133.1"/>
</dbReference>
<keyword evidence="2" id="KW-1185">Reference proteome</keyword>
<dbReference type="Proteomes" id="UP000676079">
    <property type="component" value="Chromosome"/>
</dbReference>
<gene>
    <name evidence="1" type="ORF">KGD84_03185</name>
</gene>
<evidence type="ECO:0008006" key="3">
    <source>
        <dbReference type="Google" id="ProtNLM"/>
    </source>
</evidence>
<protein>
    <recommendedName>
        <fullName evidence="3">Globin</fullName>
    </recommendedName>
</protein>
<name>A0ABX8BMD3_9ACTN</name>
<reference evidence="1 2" key="1">
    <citation type="submission" date="2021-05" db="EMBL/GenBank/DDBJ databases">
        <title>Direct Submission.</title>
        <authorList>
            <person name="Li K."/>
            <person name="Gao J."/>
        </authorList>
    </citation>
    <scope>NUCLEOTIDE SEQUENCE [LARGE SCALE GENOMIC DNA]</scope>
    <source>
        <strain evidence="1 2">Mg02</strain>
    </source>
</reference>
<organism evidence="1 2">
    <name type="scientific">Nocardiopsis changdeensis</name>
    <dbReference type="NCBI Taxonomy" id="2831969"/>
    <lineage>
        <taxon>Bacteria</taxon>
        <taxon>Bacillati</taxon>
        <taxon>Actinomycetota</taxon>
        <taxon>Actinomycetes</taxon>
        <taxon>Streptosporangiales</taxon>
        <taxon>Nocardiopsidaceae</taxon>
        <taxon>Nocardiopsis</taxon>
    </lineage>
</organism>
<evidence type="ECO:0000313" key="1">
    <source>
        <dbReference type="EMBL" id="QUX23404.1"/>
    </source>
</evidence>
<proteinExistence type="predicted"/>